<reference evidence="3 4" key="3">
    <citation type="submission" date="2019-11" db="EMBL/GenBank/DDBJ databases">
        <title>A de novo genome assembly of a pear dwarfing rootstock.</title>
        <authorList>
            <person name="Wang F."/>
            <person name="Wang J."/>
            <person name="Li S."/>
            <person name="Zhang Y."/>
            <person name="Fang M."/>
            <person name="Ma L."/>
            <person name="Zhao Y."/>
            <person name="Jiang S."/>
        </authorList>
    </citation>
    <scope>NUCLEOTIDE SEQUENCE [LARGE SCALE GENOMIC DNA]</scope>
    <source>
        <strain evidence="3">S2</strain>
        <tissue evidence="3">Leaf</tissue>
    </source>
</reference>
<evidence type="ECO:0000313" key="3">
    <source>
        <dbReference type="EMBL" id="KAB2630986.1"/>
    </source>
</evidence>
<keyword evidence="3" id="KW-0378">Hydrolase</keyword>
<sequence>MSYKKLGVTCVKVLVFDEADQMLAACCVVLYWMSITKLISGKLRVFRICYILFLQVLLFSATFNETVTKFISRVVKDSNKLLVQKEELSLEAVKQYKVYCPDELTKIHVNLFVNYDLPIKHEPSHGKRELPEPDYELYLHRCGRTGRFGGKGAVINLLCLDWDHLLMENIEKYYNIQVPEGKICEEAFENALRAAGLL</sequence>
<name>A0A5N5HSY5_9ROSA</name>
<keyword evidence="2" id="KW-1133">Transmembrane helix</keyword>
<protein>
    <submittedName>
        <fullName evidence="3">DEAD-box ATP-dependent RNA helicase 38-like</fullName>
    </submittedName>
</protein>
<reference evidence="3 4" key="1">
    <citation type="submission" date="2019-09" db="EMBL/GenBank/DDBJ databases">
        <authorList>
            <person name="Ou C."/>
        </authorList>
    </citation>
    <scope>NUCLEOTIDE SEQUENCE [LARGE SCALE GENOMIC DNA]</scope>
    <source>
        <strain evidence="3">S2</strain>
        <tissue evidence="3">Leaf</tissue>
    </source>
</reference>
<dbReference type="InterPro" id="IPR027417">
    <property type="entry name" value="P-loop_NTPase"/>
</dbReference>
<organism evidence="3 4">
    <name type="scientific">Pyrus ussuriensis x Pyrus communis</name>
    <dbReference type="NCBI Taxonomy" id="2448454"/>
    <lineage>
        <taxon>Eukaryota</taxon>
        <taxon>Viridiplantae</taxon>
        <taxon>Streptophyta</taxon>
        <taxon>Embryophyta</taxon>
        <taxon>Tracheophyta</taxon>
        <taxon>Spermatophyta</taxon>
        <taxon>Magnoliopsida</taxon>
        <taxon>eudicotyledons</taxon>
        <taxon>Gunneridae</taxon>
        <taxon>Pentapetalae</taxon>
        <taxon>rosids</taxon>
        <taxon>fabids</taxon>
        <taxon>Rosales</taxon>
        <taxon>Rosaceae</taxon>
        <taxon>Amygdaloideae</taxon>
        <taxon>Maleae</taxon>
        <taxon>Pyrus</taxon>
    </lineage>
</organism>
<dbReference type="Gene3D" id="3.40.50.300">
    <property type="entry name" value="P-loop containing nucleotide triphosphate hydrolases"/>
    <property type="match status" value="2"/>
</dbReference>
<evidence type="ECO:0000256" key="1">
    <source>
        <dbReference type="ARBA" id="ARBA00022884"/>
    </source>
</evidence>
<keyword evidence="2" id="KW-0812">Transmembrane</keyword>
<evidence type="ECO:0000313" key="4">
    <source>
        <dbReference type="Proteomes" id="UP000327157"/>
    </source>
</evidence>
<dbReference type="AlphaFoldDB" id="A0A5N5HSY5"/>
<dbReference type="SUPFAM" id="SSF52540">
    <property type="entry name" value="P-loop containing nucleoside triphosphate hydrolases"/>
    <property type="match status" value="2"/>
</dbReference>
<dbReference type="GO" id="GO:0004386">
    <property type="term" value="F:helicase activity"/>
    <property type="evidence" value="ECO:0007669"/>
    <property type="project" value="UniProtKB-KW"/>
</dbReference>
<keyword evidence="3" id="KW-0547">Nucleotide-binding</keyword>
<keyword evidence="2" id="KW-0472">Membrane</keyword>
<dbReference type="OrthoDB" id="10265785at2759"/>
<evidence type="ECO:0000256" key="2">
    <source>
        <dbReference type="SAM" id="Phobius"/>
    </source>
</evidence>
<reference evidence="4" key="2">
    <citation type="submission" date="2019-10" db="EMBL/GenBank/DDBJ databases">
        <title>A de novo genome assembly of a pear dwarfing rootstock.</title>
        <authorList>
            <person name="Wang F."/>
            <person name="Wang J."/>
            <person name="Li S."/>
            <person name="Zhang Y."/>
            <person name="Fang M."/>
            <person name="Ma L."/>
            <person name="Zhao Y."/>
            <person name="Jiang S."/>
        </authorList>
    </citation>
    <scope>NUCLEOTIDE SEQUENCE [LARGE SCALE GENOMIC DNA]</scope>
</reference>
<dbReference type="EMBL" id="SMOL01000143">
    <property type="protein sequence ID" value="KAB2630986.1"/>
    <property type="molecule type" value="Genomic_DNA"/>
</dbReference>
<accession>A0A5N5HSY5</accession>
<proteinExistence type="predicted"/>
<keyword evidence="4" id="KW-1185">Reference proteome</keyword>
<feature type="transmembrane region" description="Helical" evidence="2">
    <location>
        <begin position="45"/>
        <end position="63"/>
    </location>
</feature>
<dbReference type="GO" id="GO:0003723">
    <property type="term" value="F:RNA binding"/>
    <property type="evidence" value="ECO:0007669"/>
    <property type="project" value="UniProtKB-KW"/>
</dbReference>
<feature type="transmembrane region" description="Helical" evidence="2">
    <location>
        <begin position="21"/>
        <end position="39"/>
    </location>
</feature>
<comment type="caution">
    <text evidence="3">The sequence shown here is derived from an EMBL/GenBank/DDBJ whole genome shotgun (WGS) entry which is preliminary data.</text>
</comment>
<keyword evidence="3" id="KW-0347">Helicase</keyword>
<gene>
    <name evidence="3" type="ORF">D8674_008505</name>
</gene>
<dbReference type="Proteomes" id="UP000327157">
    <property type="component" value="Chromosome 12"/>
</dbReference>
<keyword evidence="3" id="KW-0067">ATP-binding</keyword>
<dbReference type="PANTHER" id="PTHR47958">
    <property type="entry name" value="ATP-DEPENDENT RNA HELICASE DBP3"/>
    <property type="match status" value="1"/>
</dbReference>
<keyword evidence="1" id="KW-0694">RNA-binding</keyword>